<gene>
    <name evidence="8" type="ORF">QO015_002311</name>
</gene>
<dbReference type="InterPro" id="IPR044862">
    <property type="entry name" value="Pro_4_hyd_alph_FE2OG_OXY"/>
</dbReference>
<keyword evidence="2" id="KW-0479">Metal-binding</keyword>
<keyword evidence="3" id="KW-0847">Vitamin C</keyword>
<keyword evidence="6" id="KW-0408">Iron</keyword>
<evidence type="ECO:0000256" key="5">
    <source>
        <dbReference type="ARBA" id="ARBA00023002"/>
    </source>
</evidence>
<evidence type="ECO:0000256" key="3">
    <source>
        <dbReference type="ARBA" id="ARBA00022896"/>
    </source>
</evidence>
<dbReference type="Proteomes" id="UP001223743">
    <property type="component" value="Unassembled WGS sequence"/>
</dbReference>
<evidence type="ECO:0000256" key="6">
    <source>
        <dbReference type="ARBA" id="ARBA00023004"/>
    </source>
</evidence>
<keyword evidence="4" id="KW-0223">Dioxygenase</keyword>
<dbReference type="Pfam" id="PF13640">
    <property type="entry name" value="2OG-FeII_Oxy_3"/>
    <property type="match status" value="1"/>
</dbReference>
<dbReference type="InterPro" id="IPR005123">
    <property type="entry name" value="Oxoglu/Fe-dep_dioxygenase_dom"/>
</dbReference>
<feature type="domain" description="Fe2OG dioxygenase" evidence="7">
    <location>
        <begin position="109"/>
        <end position="213"/>
    </location>
</feature>
<dbReference type="PANTHER" id="PTHR12907:SF26">
    <property type="entry name" value="HIF PROLYL HYDROXYLASE, ISOFORM C"/>
    <property type="match status" value="1"/>
</dbReference>
<evidence type="ECO:0000313" key="9">
    <source>
        <dbReference type="Proteomes" id="UP001223743"/>
    </source>
</evidence>
<evidence type="ECO:0000313" key="8">
    <source>
        <dbReference type="EMBL" id="MDQ0516698.1"/>
    </source>
</evidence>
<evidence type="ECO:0000259" key="7">
    <source>
        <dbReference type="PROSITE" id="PS51471"/>
    </source>
</evidence>
<comment type="cofactor">
    <cofactor evidence="1">
        <name>L-ascorbate</name>
        <dbReference type="ChEBI" id="CHEBI:38290"/>
    </cofactor>
</comment>
<dbReference type="PROSITE" id="PS51471">
    <property type="entry name" value="FE2OG_OXY"/>
    <property type="match status" value="1"/>
</dbReference>
<sequence length="216" mass="23482">MSAPSASGEAAAVDSRPALEALVERLADEGFAMADDIVPAELVSALAAELEGHIAAGRLAVAGVGRDEAFRRDGEIRRAAIRWMDGGTEAEQRLLVLAEELRLLINRRLFLGLFDFECNTIAYPVGGFYGRHLDRLHGAKNRVVSFVTYLDADWGEADGGALRLWRSPDDQGEPAATVLPKAGRVVLMLSEEIPHEVLPAHRPRHAIAGWWRINGA</sequence>
<proteinExistence type="predicted"/>
<dbReference type="InterPro" id="IPR051559">
    <property type="entry name" value="HIF_prolyl_hydroxylases"/>
</dbReference>
<dbReference type="InterPro" id="IPR006620">
    <property type="entry name" value="Pro_4_hyd_alph"/>
</dbReference>
<organism evidence="8 9">
    <name type="scientific">Kaistia geumhonensis</name>
    <dbReference type="NCBI Taxonomy" id="410839"/>
    <lineage>
        <taxon>Bacteria</taxon>
        <taxon>Pseudomonadati</taxon>
        <taxon>Pseudomonadota</taxon>
        <taxon>Alphaproteobacteria</taxon>
        <taxon>Hyphomicrobiales</taxon>
        <taxon>Kaistiaceae</taxon>
        <taxon>Kaistia</taxon>
    </lineage>
</organism>
<protein>
    <submittedName>
        <fullName evidence="8">SM-20-related protein</fullName>
    </submittedName>
</protein>
<dbReference type="PANTHER" id="PTHR12907">
    <property type="entry name" value="EGL NINE HOMOLOG-RELATED"/>
    <property type="match status" value="1"/>
</dbReference>
<dbReference type="SMART" id="SM00702">
    <property type="entry name" value="P4Hc"/>
    <property type="match status" value="1"/>
</dbReference>
<comment type="caution">
    <text evidence="8">The sequence shown here is derived from an EMBL/GenBank/DDBJ whole genome shotgun (WGS) entry which is preliminary data.</text>
</comment>
<name>A0ABU0M6V6_9HYPH</name>
<evidence type="ECO:0000256" key="4">
    <source>
        <dbReference type="ARBA" id="ARBA00022964"/>
    </source>
</evidence>
<keyword evidence="5" id="KW-0560">Oxidoreductase</keyword>
<evidence type="ECO:0000256" key="2">
    <source>
        <dbReference type="ARBA" id="ARBA00022723"/>
    </source>
</evidence>
<dbReference type="Gene3D" id="2.60.120.620">
    <property type="entry name" value="q2cbj1_9rhob like domain"/>
    <property type="match status" value="1"/>
</dbReference>
<accession>A0ABU0M6V6</accession>
<evidence type="ECO:0000256" key="1">
    <source>
        <dbReference type="ARBA" id="ARBA00001961"/>
    </source>
</evidence>
<dbReference type="EMBL" id="JAUSWJ010000001">
    <property type="protein sequence ID" value="MDQ0516698.1"/>
    <property type="molecule type" value="Genomic_DNA"/>
</dbReference>
<keyword evidence="9" id="KW-1185">Reference proteome</keyword>
<reference evidence="8 9" key="1">
    <citation type="submission" date="2023-07" db="EMBL/GenBank/DDBJ databases">
        <title>Genomic Encyclopedia of Type Strains, Phase IV (KMG-IV): sequencing the most valuable type-strain genomes for metagenomic binning, comparative biology and taxonomic classification.</title>
        <authorList>
            <person name="Goeker M."/>
        </authorList>
    </citation>
    <scope>NUCLEOTIDE SEQUENCE [LARGE SCALE GENOMIC DNA]</scope>
    <source>
        <strain evidence="8 9">B1-1</strain>
    </source>
</reference>
<dbReference type="RefSeq" id="WP_266279269.1">
    <property type="nucleotide sequence ID" value="NZ_JAPKNF010000001.1"/>
</dbReference>